<dbReference type="AlphaFoldDB" id="A0A0A9AD41"/>
<dbReference type="EMBL" id="GBRH01248341">
    <property type="protein sequence ID" value="JAD49554.1"/>
    <property type="molecule type" value="Transcribed_RNA"/>
</dbReference>
<name>A0A0A9AD41_ARUDO</name>
<accession>A0A0A9AD41</accession>
<organism evidence="1">
    <name type="scientific">Arundo donax</name>
    <name type="common">Giant reed</name>
    <name type="synonym">Donax arundinaceus</name>
    <dbReference type="NCBI Taxonomy" id="35708"/>
    <lineage>
        <taxon>Eukaryota</taxon>
        <taxon>Viridiplantae</taxon>
        <taxon>Streptophyta</taxon>
        <taxon>Embryophyta</taxon>
        <taxon>Tracheophyta</taxon>
        <taxon>Spermatophyta</taxon>
        <taxon>Magnoliopsida</taxon>
        <taxon>Liliopsida</taxon>
        <taxon>Poales</taxon>
        <taxon>Poaceae</taxon>
        <taxon>PACMAD clade</taxon>
        <taxon>Arundinoideae</taxon>
        <taxon>Arundineae</taxon>
        <taxon>Arundo</taxon>
    </lineage>
</organism>
<protein>
    <submittedName>
        <fullName evidence="1">Uncharacterized protein</fullName>
    </submittedName>
</protein>
<evidence type="ECO:0000313" key="1">
    <source>
        <dbReference type="EMBL" id="JAD49554.1"/>
    </source>
</evidence>
<reference evidence="1" key="2">
    <citation type="journal article" date="2015" name="Data Brief">
        <title>Shoot transcriptome of the giant reed, Arundo donax.</title>
        <authorList>
            <person name="Barrero R.A."/>
            <person name="Guerrero F.D."/>
            <person name="Moolhuijzen P."/>
            <person name="Goolsby J.A."/>
            <person name="Tidwell J."/>
            <person name="Bellgard S.E."/>
            <person name="Bellgard M.I."/>
        </authorList>
    </citation>
    <scope>NUCLEOTIDE SEQUENCE</scope>
    <source>
        <tissue evidence="1">Shoot tissue taken approximately 20 cm above the soil surface</tissue>
    </source>
</reference>
<sequence length="59" mass="6644">MTTLLNPPTPTRFQNHPQYRYMCSGFNVHHGSVNLAHMCCSCTSAYLAYHVHVARGYAS</sequence>
<reference evidence="1" key="1">
    <citation type="submission" date="2014-09" db="EMBL/GenBank/DDBJ databases">
        <authorList>
            <person name="Magalhaes I.L.F."/>
            <person name="Oliveira U."/>
            <person name="Santos F.R."/>
            <person name="Vidigal T.H.D.A."/>
            <person name="Brescovit A.D."/>
            <person name="Santos A.J."/>
        </authorList>
    </citation>
    <scope>NUCLEOTIDE SEQUENCE</scope>
    <source>
        <tissue evidence="1">Shoot tissue taken approximately 20 cm above the soil surface</tissue>
    </source>
</reference>
<proteinExistence type="predicted"/>